<organism evidence="1 2">
    <name type="scientific">Sphagnurus paluster</name>
    <dbReference type="NCBI Taxonomy" id="117069"/>
    <lineage>
        <taxon>Eukaryota</taxon>
        <taxon>Fungi</taxon>
        <taxon>Dikarya</taxon>
        <taxon>Basidiomycota</taxon>
        <taxon>Agaricomycotina</taxon>
        <taxon>Agaricomycetes</taxon>
        <taxon>Agaricomycetidae</taxon>
        <taxon>Agaricales</taxon>
        <taxon>Tricholomatineae</taxon>
        <taxon>Lyophyllaceae</taxon>
        <taxon>Sphagnurus</taxon>
    </lineage>
</organism>
<proteinExistence type="predicted"/>
<gene>
    <name evidence="1" type="ORF">H0H81_011757</name>
</gene>
<dbReference type="Proteomes" id="UP000717328">
    <property type="component" value="Unassembled WGS sequence"/>
</dbReference>
<evidence type="ECO:0000313" key="1">
    <source>
        <dbReference type="EMBL" id="KAG5635313.1"/>
    </source>
</evidence>
<reference evidence="1" key="2">
    <citation type="submission" date="2021-10" db="EMBL/GenBank/DDBJ databases">
        <title>Phylogenomics reveals ancestral predisposition of the termite-cultivated fungus Termitomyces towards a domesticated lifestyle.</title>
        <authorList>
            <person name="Auxier B."/>
            <person name="Grum-Grzhimaylo A."/>
            <person name="Cardenas M.E."/>
            <person name="Lodge J.D."/>
            <person name="Laessoe T."/>
            <person name="Pedersen O."/>
            <person name="Smith M.E."/>
            <person name="Kuyper T.W."/>
            <person name="Franco-Molano E.A."/>
            <person name="Baroni T.J."/>
            <person name="Aanen D.K."/>
        </authorList>
    </citation>
    <scope>NUCLEOTIDE SEQUENCE</scope>
    <source>
        <strain evidence="1">D49</strain>
    </source>
</reference>
<sequence length="390" mass="43108">MEERDLVALSTVSSDFQHHAEAVLYAVVNLTHSSCHWNRVISWCRVISSTPRKAKSVRALKFPSNSKDLPPSLAGSLDEIDEIFRAAFASISNLRHLFFSAIDNRFAPTVKLSTLSDCRFRLSSLSDETTALLGPDMELFLSTQPDIVFWSPTQNFLDSCSSPLPEMALPRLRTLFIPDATKLSLVEGRPVEYLFLSTRGSIQSSEHLAGLRNISETLHTLYYVNFSVKLSDTDLISCLAKNAPGIVSLTIACYHSRRSVPREEQEKLVDAAASLPRLKTLVLSAPLEVLSDSPPAEPDSEDPAQRSIEWIEVLAGPKLNRRQCLRVAGAFMRACRSLTRLSVPAGAQGGIVTFVRSDTNSDRVVLDGSYNLEGPGWWKAYNIREVRGGS</sequence>
<comment type="caution">
    <text evidence="1">The sequence shown here is derived from an EMBL/GenBank/DDBJ whole genome shotgun (WGS) entry which is preliminary data.</text>
</comment>
<protein>
    <submittedName>
        <fullName evidence="1">Uncharacterized protein</fullName>
    </submittedName>
</protein>
<dbReference type="EMBL" id="JABCKI010006124">
    <property type="protein sequence ID" value="KAG5635313.1"/>
    <property type="molecule type" value="Genomic_DNA"/>
</dbReference>
<evidence type="ECO:0000313" key="2">
    <source>
        <dbReference type="Proteomes" id="UP000717328"/>
    </source>
</evidence>
<accession>A0A9P7FS81</accession>
<keyword evidence="2" id="KW-1185">Reference proteome</keyword>
<dbReference type="AlphaFoldDB" id="A0A9P7FS81"/>
<dbReference type="OrthoDB" id="3021907at2759"/>
<reference evidence="1" key="1">
    <citation type="submission" date="2021-02" db="EMBL/GenBank/DDBJ databases">
        <authorList>
            <person name="Nieuwenhuis M."/>
            <person name="Van De Peppel L.J.J."/>
        </authorList>
    </citation>
    <scope>NUCLEOTIDE SEQUENCE</scope>
    <source>
        <strain evidence="1">D49</strain>
    </source>
</reference>
<name>A0A9P7FS81_9AGAR</name>